<dbReference type="KEGG" id="nct:NMSP_1057"/>
<keyword evidence="4" id="KW-1185">Reference proteome</keyword>
<gene>
    <name evidence="3" type="ORF">NMSP_1057</name>
</gene>
<organism evidence="3 4">
    <name type="scientific">Candidatus Nitrosomarinus catalinensis</name>
    <dbReference type="NCBI Taxonomy" id="1898749"/>
    <lineage>
        <taxon>Archaea</taxon>
        <taxon>Nitrososphaerota</taxon>
        <taxon>Nitrososphaeria</taxon>
        <taxon>Nitrosopumilales</taxon>
        <taxon>Nitrosopumilaceae</taxon>
        <taxon>Candidatus Nitrosomarinus</taxon>
    </lineage>
</organism>
<evidence type="ECO:0000256" key="1">
    <source>
        <dbReference type="SAM" id="MobiDB-lite"/>
    </source>
</evidence>
<proteinExistence type="predicted"/>
<dbReference type="EMBL" id="CP021324">
    <property type="protein sequence ID" value="ARS64675.1"/>
    <property type="molecule type" value="Genomic_DNA"/>
</dbReference>
<evidence type="ECO:0000313" key="4">
    <source>
        <dbReference type="Proteomes" id="UP000249949"/>
    </source>
</evidence>
<feature type="compositionally biased region" description="Polar residues" evidence="1">
    <location>
        <begin position="363"/>
        <end position="374"/>
    </location>
</feature>
<feature type="compositionally biased region" description="Low complexity" evidence="1">
    <location>
        <begin position="395"/>
        <end position="412"/>
    </location>
</feature>
<dbReference type="Proteomes" id="UP000249949">
    <property type="component" value="Chromosome"/>
</dbReference>
<evidence type="ECO:0000256" key="2">
    <source>
        <dbReference type="SAM" id="Phobius"/>
    </source>
</evidence>
<dbReference type="GeneID" id="32901513"/>
<keyword evidence="2" id="KW-0472">Membrane</keyword>
<sequence length="463" mass="50017">MTKAVLMTVLLAGLIVISTSGPAWAAQLDTTINPNNAESPFKMSYLKTVFIEYPNGGDLFNALGGTQWKTAGTADATNPGVQELMMALNDGIQKDGSQARVSDLNVIYEFQLTGRSLQTSIDYRVILEGSITDYIITEDSQKKLVDLGWRGLTTTSSIVIDGVEINIPLDILKTEEPILYNTFVDTEAENVLNRELINADFILEQPLTNWHFLFDPTGINADANTFGLDDSIQGFVVSSWTMGESSIREGRQVERVFEAEVMADELYIVRSVQSTDTANLSSIGFGALDILDGVEIIGVTPTPPEDYMTTSTGGFPVMIIYGMAGLAAAAGIGFFFISSRSMKNQKVGQQGIDPSNLVGYQTSASSGGYQTNRGEAQLKSDTDYEQTRSVYEQSTEVTPQETTPQETVPEQTMPSGGDEAACGCAASAEIGTECDCEMHGSCLCDATCRCNADICKEQVNEMS</sequence>
<name>A0A2Z2HLS7_9ARCH</name>
<accession>A0A2Z2HLS7</accession>
<evidence type="ECO:0000313" key="3">
    <source>
        <dbReference type="EMBL" id="ARS64675.1"/>
    </source>
</evidence>
<dbReference type="AlphaFoldDB" id="A0A2Z2HLS7"/>
<protein>
    <submittedName>
        <fullName evidence="3">Uncharacterized protein</fullName>
    </submittedName>
</protein>
<feature type="transmembrane region" description="Helical" evidence="2">
    <location>
        <begin position="318"/>
        <end position="337"/>
    </location>
</feature>
<keyword evidence="2" id="KW-0812">Transmembrane</keyword>
<feature type="region of interest" description="Disordered" evidence="1">
    <location>
        <begin position="363"/>
        <end position="414"/>
    </location>
</feature>
<keyword evidence="2" id="KW-1133">Transmembrane helix</keyword>
<feature type="compositionally biased region" description="Basic and acidic residues" evidence="1">
    <location>
        <begin position="376"/>
        <end position="386"/>
    </location>
</feature>
<dbReference type="RefSeq" id="WP_225971246.1">
    <property type="nucleotide sequence ID" value="NZ_CP021324.1"/>
</dbReference>
<reference evidence="3 4" key="1">
    <citation type="journal article" date="2017" name="Environ. Microbiol.">
        <title>Genome and epigenome of a novel marine Thaumarchaeota strain suggest viral infection, phosphorothioation DNA modification and multiple restriction systems.</title>
        <authorList>
            <person name="Ahlgren N.A."/>
            <person name="Chen Y."/>
            <person name="Needham D.M."/>
            <person name="Parada A.E."/>
            <person name="Sachdeva R."/>
            <person name="Trinh V."/>
            <person name="Chen T."/>
            <person name="Fuhrman J.A."/>
        </authorList>
    </citation>
    <scope>NUCLEOTIDE SEQUENCE [LARGE SCALE GENOMIC DNA]</scope>
    <source>
        <strain evidence="3 4">SPOT01</strain>
    </source>
</reference>